<keyword evidence="1" id="KW-0732">Signal</keyword>
<proteinExistence type="predicted"/>
<feature type="signal peptide" evidence="1">
    <location>
        <begin position="1"/>
        <end position="27"/>
    </location>
</feature>
<gene>
    <name evidence="2" type="ORF">GCM10009606_36750</name>
</gene>
<evidence type="ECO:0000313" key="3">
    <source>
        <dbReference type="Proteomes" id="UP001499979"/>
    </source>
</evidence>
<accession>A0ABN1UK97</accession>
<organism evidence="2 3">
    <name type="scientific">Nocardioides aquiterrae</name>
    <dbReference type="NCBI Taxonomy" id="203799"/>
    <lineage>
        <taxon>Bacteria</taxon>
        <taxon>Bacillati</taxon>
        <taxon>Actinomycetota</taxon>
        <taxon>Actinomycetes</taxon>
        <taxon>Propionibacteriales</taxon>
        <taxon>Nocardioidaceae</taxon>
        <taxon>Nocardioides</taxon>
    </lineage>
</organism>
<evidence type="ECO:0000313" key="2">
    <source>
        <dbReference type="EMBL" id="GAA1155172.1"/>
    </source>
</evidence>
<feature type="chain" id="PRO_5046687086" evidence="1">
    <location>
        <begin position="28"/>
        <end position="694"/>
    </location>
</feature>
<name>A0ABN1UK97_9ACTN</name>
<dbReference type="RefSeq" id="WP_343909080.1">
    <property type="nucleotide sequence ID" value="NZ_BAAAJE010000020.1"/>
</dbReference>
<keyword evidence="3" id="KW-1185">Reference proteome</keyword>
<reference evidence="2 3" key="1">
    <citation type="journal article" date="2019" name="Int. J. Syst. Evol. Microbiol.">
        <title>The Global Catalogue of Microorganisms (GCM) 10K type strain sequencing project: providing services to taxonomists for standard genome sequencing and annotation.</title>
        <authorList>
            <consortium name="The Broad Institute Genomics Platform"/>
            <consortium name="The Broad Institute Genome Sequencing Center for Infectious Disease"/>
            <person name="Wu L."/>
            <person name="Ma J."/>
        </authorList>
    </citation>
    <scope>NUCLEOTIDE SEQUENCE [LARGE SCALE GENOMIC DNA]</scope>
    <source>
        <strain evidence="2 3">JCM 11813</strain>
    </source>
</reference>
<dbReference type="InterPro" id="IPR011050">
    <property type="entry name" value="Pectin_lyase_fold/virulence"/>
</dbReference>
<evidence type="ECO:0000256" key="1">
    <source>
        <dbReference type="SAM" id="SignalP"/>
    </source>
</evidence>
<dbReference type="EMBL" id="BAAAJE010000020">
    <property type="protein sequence ID" value="GAA1155172.1"/>
    <property type="molecule type" value="Genomic_DNA"/>
</dbReference>
<dbReference type="SUPFAM" id="SSF51126">
    <property type="entry name" value="Pectin lyase-like"/>
    <property type="match status" value="1"/>
</dbReference>
<protein>
    <submittedName>
        <fullName evidence="2">Uncharacterized protein</fullName>
    </submittedName>
</protein>
<sequence length="694" mass="70843">MRPLPLLGTVVAALVTAVLVPVAPAHAATTYTWQGTESSVWGNKKNWQPEGVPQNGDSVQLAYGPRPTITDVPDIQLAMLTVTGSTDGLVSMSGPGEVITGSLQWNGGDINTGLKVSAPPGDPTPSFIMMGQTPMRFGGGGDQTLTVDSTLSLMTGPAAGDDPWLTFMFDSNLRISSTGKLLVDPAARVLGSRCCSGTTSTVVVDGTLEVFSATGATGYTARFDQLGFDLAGDVVVPTGNTLEITGGPIRVGGHAINGTVGDASVKGGGVVDVNETDGDAYDPDHPLLPDGTLKFIEDGEKLTLADDTVLRLGPYSEVSGVGSIEGKGSVTLAGTTVRGRLTIGDGVPATTEAGTQTTIAVWDRDLPGQTGLLTPAGGLRIAPGSTLRVLGGGGRLAVPKDATLELPAGATVDAGGCCFDSGQVIVKTGATMKIGEGEGDPAVLRWIALGGQGTIEHSGSSTWDLAETTFTSGARITGDGTITGDLPAGPAEIRPTGVLTVDGDLTTNQAGRYRPLLATLRSEPKAAGRLVVTGDAALAGRLQPIGDTTYPVGRRVVVLEAGSITGDYRCAIAGGMILDPAPTGIGLRAIETRVSDCLRPAAKPVLAAAFSGTRRVDLGLPDATVSILVDVTVSGAPRGATLKLSAGRGTVTVQVPRRRTVARQLEVPVAPQTPLTVQLTKRARVKIDQVGYAV</sequence>
<comment type="caution">
    <text evidence="2">The sequence shown here is derived from an EMBL/GenBank/DDBJ whole genome shotgun (WGS) entry which is preliminary data.</text>
</comment>
<dbReference type="Proteomes" id="UP001499979">
    <property type="component" value="Unassembled WGS sequence"/>
</dbReference>